<keyword evidence="3" id="KW-0223">Dioxygenase</keyword>
<dbReference type="Gene3D" id="1.10.10.1500">
    <property type="entry name" value="JmjC domain-containing ribosomal oxygenase (ROX), dimer domain"/>
    <property type="match status" value="1"/>
</dbReference>
<keyword evidence="3" id="KW-0804">Transcription</keyword>
<evidence type="ECO:0000256" key="2">
    <source>
        <dbReference type="ARBA" id="ARBA00023004"/>
    </source>
</evidence>
<reference evidence="6 7" key="1">
    <citation type="submission" date="2024-03" db="EMBL/GenBank/DDBJ databases">
        <title>The Acrasis kona genome and developmental transcriptomes reveal deep origins of eukaryotic multicellular pathways.</title>
        <authorList>
            <person name="Sheikh S."/>
            <person name="Fu C.-J."/>
            <person name="Brown M.W."/>
            <person name="Baldauf S.L."/>
        </authorList>
    </citation>
    <scope>NUCLEOTIDE SEQUENCE [LARGE SCALE GENOMIC DNA]</scope>
    <source>
        <strain evidence="6 7">ATCC MYA-3509</strain>
    </source>
</reference>
<comment type="subcellular location">
    <subcellularLocation>
        <location evidence="3">Nucleus</location>
    </subcellularLocation>
</comment>
<dbReference type="GO" id="GO:0005730">
    <property type="term" value="C:nucleolus"/>
    <property type="evidence" value="ECO:0007669"/>
    <property type="project" value="TreeGrafter"/>
</dbReference>
<dbReference type="InterPro" id="IPR039994">
    <property type="entry name" value="NO66-like"/>
</dbReference>
<dbReference type="Proteomes" id="UP001431209">
    <property type="component" value="Unassembled WGS sequence"/>
</dbReference>
<feature type="compositionally biased region" description="Acidic residues" evidence="4">
    <location>
        <begin position="321"/>
        <end position="350"/>
    </location>
</feature>
<organism evidence="6 7">
    <name type="scientific">Acrasis kona</name>
    <dbReference type="NCBI Taxonomy" id="1008807"/>
    <lineage>
        <taxon>Eukaryota</taxon>
        <taxon>Discoba</taxon>
        <taxon>Heterolobosea</taxon>
        <taxon>Tetramitia</taxon>
        <taxon>Eutetramitia</taxon>
        <taxon>Acrasidae</taxon>
        <taxon>Acrasis</taxon>
    </lineage>
</organism>
<feature type="region of interest" description="Disordered" evidence="4">
    <location>
        <begin position="321"/>
        <end position="354"/>
    </location>
</feature>
<sequence length="429" mass="49683">MCIKRGMPEYYQGVYSKDVIDQLLVEQDLHYGTDIDLTLYKDGKRHTLNPSSDQSCDRDLVWNYYNMLRCSIRILRPHEYDNTIGLMLNKMERYFNLGAGCNAYLTPSQSQGFAPHYDDIEAFVVQLEGKKLWKLYHPINEDNMLPRHSSGNFTADEIKDYLAFEVWLEPGDILYMPRGTIHQASTMGSDVHSLHLTFSTAQNMSYADYLAKVIPEALNAASECCVEFRESLPRGFSDYMGYVHQLDESNDDRYSFTKKVSTLMDKLIEYLPLDECADKMTIHFLHSRQPTLTNVNDNDRHVKEFTRVKLADRRSVCLVIEEEDDNDVDEEEDDDEDNEDQNTQDQDDQDENTKTPVCSLYYSTCNSKVYQQLPPQKLQFEIEYEQALCHLIRTCEQGPTDLADLPGLTDEEKNILVVELLKKNLIVVE</sequence>
<keyword evidence="2 3" id="KW-0408">Iron</keyword>
<keyword evidence="3" id="KW-0539">Nucleus</keyword>
<dbReference type="AlphaFoldDB" id="A0AAW2Z6N4"/>
<dbReference type="EC" id="1.14.11.-" evidence="3"/>
<evidence type="ECO:0000259" key="5">
    <source>
        <dbReference type="PROSITE" id="PS51184"/>
    </source>
</evidence>
<dbReference type="PANTHER" id="PTHR13096">
    <property type="entry name" value="MINA53 MYC INDUCED NUCLEAR ANTIGEN"/>
    <property type="match status" value="1"/>
</dbReference>
<dbReference type="InterPro" id="IPR003347">
    <property type="entry name" value="JmjC_dom"/>
</dbReference>
<proteinExistence type="inferred from homology"/>
<keyword evidence="7" id="KW-1185">Reference proteome</keyword>
<dbReference type="Pfam" id="PF08007">
    <property type="entry name" value="JmjC_2"/>
    <property type="match status" value="1"/>
</dbReference>
<comment type="similarity">
    <text evidence="3">Belongs to the ROX family.</text>
</comment>
<evidence type="ECO:0000256" key="1">
    <source>
        <dbReference type="ARBA" id="ARBA00022723"/>
    </source>
</evidence>
<evidence type="ECO:0000313" key="6">
    <source>
        <dbReference type="EMBL" id="KAL0484801.1"/>
    </source>
</evidence>
<dbReference type="PROSITE" id="PS51184">
    <property type="entry name" value="JMJC"/>
    <property type="match status" value="1"/>
</dbReference>
<protein>
    <recommendedName>
        <fullName evidence="3">Bifunctional lysine-specific demethylase and histidyl-hydroxylase</fullName>
        <ecNumber evidence="3">1.14.11.-</ecNumber>
    </recommendedName>
</protein>
<comment type="caution">
    <text evidence="6">The sequence shown here is derived from an EMBL/GenBank/DDBJ whole genome shotgun (WGS) entry which is preliminary data.</text>
</comment>
<keyword evidence="3" id="KW-0805">Transcription regulation</keyword>
<dbReference type="Gene3D" id="3.90.930.40">
    <property type="match status" value="1"/>
</dbReference>
<name>A0AAW2Z6N4_9EUKA</name>
<comment type="function">
    <text evidence="3">Oxygenase that can act as both a histone lysine demethylase and a ribosomal histidine hydroxylase.</text>
</comment>
<dbReference type="GO" id="GO:0005506">
    <property type="term" value="F:iron ion binding"/>
    <property type="evidence" value="ECO:0007669"/>
    <property type="project" value="UniProtKB-UniRule"/>
</dbReference>
<evidence type="ECO:0000313" key="7">
    <source>
        <dbReference type="Proteomes" id="UP001431209"/>
    </source>
</evidence>
<keyword evidence="3" id="KW-0560">Oxidoreductase</keyword>
<dbReference type="SUPFAM" id="SSF51197">
    <property type="entry name" value="Clavaminate synthase-like"/>
    <property type="match status" value="1"/>
</dbReference>
<evidence type="ECO:0000256" key="3">
    <source>
        <dbReference type="RuleBase" id="RU366061"/>
    </source>
</evidence>
<accession>A0AAW2Z6N4</accession>
<dbReference type="PANTHER" id="PTHR13096:SF8">
    <property type="entry name" value="RIBOSOMAL OXYGENASE 1"/>
    <property type="match status" value="1"/>
</dbReference>
<evidence type="ECO:0000256" key="4">
    <source>
        <dbReference type="SAM" id="MobiDB-lite"/>
    </source>
</evidence>
<keyword evidence="1 3" id="KW-0479">Metal-binding</keyword>
<feature type="domain" description="JmjC" evidence="5">
    <location>
        <begin position="73"/>
        <end position="217"/>
    </location>
</feature>
<comment type="cofactor">
    <cofactor evidence="3">
        <name>Fe(2+)</name>
        <dbReference type="ChEBI" id="CHEBI:29033"/>
    </cofactor>
    <text evidence="3">Binds 1 Fe(2+) ion per subunit.</text>
</comment>
<dbReference type="GO" id="GO:0032453">
    <property type="term" value="F:histone H3K4 demethylase activity"/>
    <property type="evidence" value="ECO:0007669"/>
    <property type="project" value="TreeGrafter"/>
</dbReference>
<dbReference type="GO" id="GO:0051864">
    <property type="term" value="F:histone H3K36 demethylase activity"/>
    <property type="evidence" value="ECO:0007669"/>
    <property type="project" value="TreeGrafter"/>
</dbReference>
<dbReference type="EMBL" id="JAOPGA020001071">
    <property type="protein sequence ID" value="KAL0484801.1"/>
    <property type="molecule type" value="Genomic_DNA"/>
</dbReference>
<gene>
    <name evidence="6" type="ORF">AKO1_003662</name>
</gene>
<dbReference type="Gene3D" id="2.60.120.650">
    <property type="entry name" value="Cupin"/>
    <property type="match status" value="1"/>
</dbReference>